<feature type="compositionally biased region" description="Low complexity" evidence="2">
    <location>
        <begin position="36"/>
        <end position="53"/>
    </location>
</feature>
<evidence type="ECO:0000256" key="2">
    <source>
        <dbReference type="SAM" id="MobiDB-lite"/>
    </source>
</evidence>
<evidence type="ECO:0000313" key="4">
    <source>
        <dbReference type="Proteomes" id="UP000244811"/>
    </source>
</evidence>
<feature type="region of interest" description="Disordered" evidence="2">
    <location>
        <begin position="527"/>
        <end position="566"/>
    </location>
</feature>
<feature type="compositionally biased region" description="Basic and acidic residues" evidence="2">
    <location>
        <begin position="694"/>
        <end position="703"/>
    </location>
</feature>
<feature type="compositionally biased region" description="Polar residues" evidence="2">
    <location>
        <begin position="733"/>
        <end position="744"/>
    </location>
</feature>
<feature type="compositionally biased region" description="Polar residues" evidence="2">
    <location>
        <begin position="760"/>
        <end position="772"/>
    </location>
</feature>
<feature type="compositionally biased region" description="Polar residues" evidence="2">
    <location>
        <begin position="584"/>
        <end position="598"/>
    </location>
</feature>
<organism evidence="3 4">
    <name type="scientific">Theileria orientalis</name>
    <dbReference type="NCBI Taxonomy" id="68886"/>
    <lineage>
        <taxon>Eukaryota</taxon>
        <taxon>Sar</taxon>
        <taxon>Alveolata</taxon>
        <taxon>Apicomplexa</taxon>
        <taxon>Aconoidasida</taxon>
        <taxon>Piroplasmida</taxon>
        <taxon>Theileriidae</taxon>
        <taxon>Theileria</taxon>
    </lineage>
</organism>
<protein>
    <submittedName>
        <fullName evidence="3">Uncharacterized protein</fullName>
    </submittedName>
</protein>
<proteinExistence type="predicted"/>
<dbReference type="AlphaFoldDB" id="A0A976SJ51"/>
<feature type="compositionally biased region" description="Low complexity" evidence="2">
    <location>
        <begin position="544"/>
        <end position="556"/>
    </location>
</feature>
<name>A0A976SJ51_THEOR</name>
<dbReference type="Pfam" id="PF04385">
    <property type="entry name" value="FAINT"/>
    <property type="match status" value="1"/>
</dbReference>
<dbReference type="Proteomes" id="UP000244811">
    <property type="component" value="Chromosome 3"/>
</dbReference>
<feature type="compositionally biased region" description="Low complexity" evidence="2">
    <location>
        <begin position="68"/>
        <end position="83"/>
    </location>
</feature>
<dbReference type="InterPro" id="IPR007480">
    <property type="entry name" value="DUF529"/>
</dbReference>
<feature type="region of interest" description="Disordered" evidence="2">
    <location>
        <begin position="578"/>
        <end position="601"/>
    </location>
</feature>
<reference evidence="3" key="1">
    <citation type="submission" date="2022-07" db="EMBL/GenBank/DDBJ databases">
        <title>Evaluation of T. orientalis genome assembly methods using nanopore sequencing and analysis of variation between genomes.</title>
        <authorList>
            <person name="Yam J."/>
            <person name="Micallef M.L."/>
            <person name="Liu M."/>
            <person name="Djordjevic S.P."/>
            <person name="Bogema D.R."/>
            <person name="Jenkins C."/>
        </authorList>
    </citation>
    <scope>NUCLEOTIDE SEQUENCE</scope>
    <source>
        <strain evidence="3">Goon Nure</strain>
    </source>
</reference>
<evidence type="ECO:0000256" key="1">
    <source>
        <dbReference type="SAM" id="Coils"/>
    </source>
</evidence>
<dbReference type="EMBL" id="CP056070">
    <property type="protein sequence ID" value="UVC49823.1"/>
    <property type="molecule type" value="Genomic_DNA"/>
</dbReference>
<feature type="coiled-coil region" evidence="1">
    <location>
        <begin position="186"/>
        <end position="220"/>
    </location>
</feature>
<accession>A0A976SJ51</accession>
<evidence type="ECO:0000313" key="3">
    <source>
        <dbReference type="EMBL" id="UVC49823.1"/>
    </source>
</evidence>
<feature type="compositionally biased region" description="Low complexity" evidence="2">
    <location>
        <begin position="711"/>
        <end position="732"/>
    </location>
</feature>
<feature type="coiled-coil region" evidence="1">
    <location>
        <begin position="361"/>
        <end position="430"/>
    </location>
</feature>
<gene>
    <name evidence="3" type="ORF">MACK_003938</name>
</gene>
<feature type="compositionally biased region" description="Low complexity" evidence="2">
    <location>
        <begin position="90"/>
        <end position="106"/>
    </location>
</feature>
<keyword evidence="1" id="KW-0175">Coiled coil</keyword>
<sequence length="780" mass="82327">MKINTISAYVLVYLLARGHWNLMVPVIAEVEADGSSASASADGGSSSTGGSLSVPAGGSSSPTRARSKAGSSAGSTASSTAGSDVANLESLGSSGADGSSAAPEGSTASPDAGLSGGDGSGVAVPVDAGSSAEASTDPDAGQANPASSVEIGSLFPDAGLAPVEYTEGLYAKAVLDAKKADAMGIADDARKTAEKLKKAAEDMIKQADELTEAAKCANNVDDLAAKMDATAYNVGVARAEAAEDSKPLDMTYYSSFPDGHHYRATDEALIKLYKLDRRANNEMYSDSFPDGWHAAGYGLSDIIISEAKKYRDEKYKQDSEAKRQQILAKEGEIKAKDKQIADKDDELKHKKEAVDGKNNELEIKRHEISDIREAINDLTRQLRELENEARVLYSDHSRLYAAYKLLELDHKKLEEDRAKLISDHKVLEDEDKKLLNDYYELCRRTRHFDGKFKEKEISFDPRDNFTSFTEELGLVEAGEGEVKPKDYVYINPADTFSEHPLYTGASLSGGSAAPGAEAEVGDTADATLNEPADASPEAAVPQPAEGVAQVAEAAPAAEDHVASTPVAAPETHVADAGATPLAEGTSSGEAKAGAQSTPPALRLFKTDDNGNDVELVENTDYEKKHVSGDDKYEFKDGVMCTKVMFGEHVIWKKGDQNVHDPKKVGFNGTVNAVVVSDNERTVVYKKEDNSDNWKHIKTVERRSGHGHGRTATHTGSPASSTPSTESAPAPGSLTTPLTGSTMNLASASTGSSEAEEKSSVTSESSDNANESGSGSGLRGA</sequence>
<feature type="region of interest" description="Disordered" evidence="2">
    <location>
        <begin position="36"/>
        <end position="148"/>
    </location>
</feature>
<feature type="region of interest" description="Disordered" evidence="2">
    <location>
        <begin position="694"/>
        <end position="780"/>
    </location>
</feature>